<dbReference type="OrthoDB" id="273917at2759"/>
<dbReference type="InterPro" id="IPR045862">
    <property type="entry name" value="Trf4-like"/>
</dbReference>
<dbReference type="AlphaFoldDB" id="W4G2R2"/>
<protein>
    <recommendedName>
        <fullName evidence="3">Polymerase nucleotidyl transferase domain-containing protein</fullName>
    </recommendedName>
</protein>
<feature type="compositionally biased region" description="Low complexity" evidence="1">
    <location>
        <begin position="247"/>
        <end position="266"/>
    </location>
</feature>
<dbReference type="EMBL" id="KI913149">
    <property type="protein sequence ID" value="ETV73339.1"/>
    <property type="molecule type" value="Genomic_DNA"/>
</dbReference>
<dbReference type="GO" id="GO:0005730">
    <property type="term" value="C:nucleolus"/>
    <property type="evidence" value="ECO:0007669"/>
    <property type="project" value="TreeGrafter"/>
</dbReference>
<dbReference type="SUPFAM" id="SSF81631">
    <property type="entry name" value="PAP/OAS1 substrate-binding domain"/>
    <property type="match status" value="1"/>
</dbReference>
<dbReference type="GO" id="GO:1990817">
    <property type="term" value="F:poly(A) RNA polymerase activity"/>
    <property type="evidence" value="ECO:0007669"/>
    <property type="project" value="InterPro"/>
</dbReference>
<dbReference type="STRING" id="112090.W4G2R2"/>
<dbReference type="PANTHER" id="PTHR23092">
    <property type="entry name" value="POLY(A) RNA POLYMERASE"/>
    <property type="match status" value="1"/>
</dbReference>
<dbReference type="GeneID" id="20813850"/>
<evidence type="ECO:0000313" key="2">
    <source>
        <dbReference type="EMBL" id="ETV73339.1"/>
    </source>
</evidence>
<dbReference type="InterPro" id="IPR043519">
    <property type="entry name" value="NT_sf"/>
</dbReference>
<feature type="region of interest" description="Disordered" evidence="1">
    <location>
        <begin position="1"/>
        <end position="98"/>
    </location>
</feature>
<evidence type="ECO:0000256" key="1">
    <source>
        <dbReference type="SAM" id="MobiDB-lite"/>
    </source>
</evidence>
<name>W4G2R2_APHAT</name>
<dbReference type="GO" id="GO:0043634">
    <property type="term" value="P:polyadenylation-dependent ncRNA catabolic process"/>
    <property type="evidence" value="ECO:0007669"/>
    <property type="project" value="TreeGrafter"/>
</dbReference>
<organism evidence="2">
    <name type="scientific">Aphanomyces astaci</name>
    <name type="common">Crayfish plague agent</name>
    <dbReference type="NCBI Taxonomy" id="112090"/>
    <lineage>
        <taxon>Eukaryota</taxon>
        <taxon>Sar</taxon>
        <taxon>Stramenopiles</taxon>
        <taxon>Oomycota</taxon>
        <taxon>Saprolegniomycetes</taxon>
        <taxon>Saprolegniales</taxon>
        <taxon>Verrucalvaceae</taxon>
        <taxon>Aphanomyces</taxon>
    </lineage>
</organism>
<gene>
    <name evidence="2" type="ORF">H257_11854</name>
</gene>
<dbReference type="PANTHER" id="PTHR23092:SF15">
    <property type="entry name" value="INACTIVE NON-CANONICAL POLY(A) RNA POLYMERASE PROTEIN TRF4-2-RELATED"/>
    <property type="match status" value="1"/>
</dbReference>
<feature type="compositionally biased region" description="Polar residues" evidence="1">
    <location>
        <begin position="1"/>
        <end position="11"/>
    </location>
</feature>
<dbReference type="Gene3D" id="3.30.460.10">
    <property type="entry name" value="Beta Polymerase, domain 2"/>
    <property type="match status" value="1"/>
</dbReference>
<dbReference type="Gene3D" id="1.10.1410.10">
    <property type="match status" value="1"/>
</dbReference>
<accession>W4G2R2</accession>
<feature type="compositionally biased region" description="Acidic residues" evidence="1">
    <location>
        <begin position="52"/>
        <end position="62"/>
    </location>
</feature>
<evidence type="ECO:0008006" key="3">
    <source>
        <dbReference type="Google" id="ProtNLM"/>
    </source>
</evidence>
<dbReference type="RefSeq" id="XP_009837214.1">
    <property type="nucleotide sequence ID" value="XM_009838912.1"/>
</dbReference>
<dbReference type="GO" id="GO:0031499">
    <property type="term" value="C:TRAMP complex"/>
    <property type="evidence" value="ECO:0007669"/>
    <property type="project" value="TreeGrafter"/>
</dbReference>
<sequence>MAPPSSWQPTQRGAKRLPPVQVYASSSDSEEYGDCMSHTGKKETKRQRSTWSDDDFDKNDDELYLHIQNGQGIDDAVPSRPRRKKQKPSDQPQRGLRNSHLWRSEFPPWLRKVDSNAMVCPNEELEHMATYLSVKPQEVQARRAIVRDISATIQAAFHQSHDLQFHLFGSLATATSSLATFRSDIDLTIQVVVPPSSANMVEYTSATYDDDEGGGYPDSIGADQSYFDDHDADIDISGMQFNFITSSSSSHAPNSTPPSANAPATNQRASSIATAAALNNKPAATSMSKAERSQCVRFLHKAARSLRQAHPSFQVEVRRLAKVPIINVVDPTSKIEVDVSLGMENPTPGDRIVAWYAANHPAFNILVVLLKEFLYQNAINKPYEGGIGSFRLYCMVTHVLATTPRKERGAPAALLLRFFQHFGCSQKFNNRTVLKLDLPHHDPPLRCEVEFQSIFRIRDCNVLFGEASKRLQDGMNARPPLSVAMQKQPKQQNEVDKAATSSKGGVLASLFWTRDLRQERERRLALAAQTTSKGIPGLNGGIQLTEMEEGATVVVNENAKKIKPRHRPPPLILDKRHGKKRITTSTKKLKQARRVRMALGQ</sequence>
<dbReference type="GO" id="GO:0031123">
    <property type="term" value="P:RNA 3'-end processing"/>
    <property type="evidence" value="ECO:0007669"/>
    <property type="project" value="TreeGrafter"/>
</dbReference>
<feature type="region of interest" description="Disordered" evidence="1">
    <location>
        <begin position="247"/>
        <end position="268"/>
    </location>
</feature>
<reference evidence="2" key="1">
    <citation type="submission" date="2013-12" db="EMBL/GenBank/DDBJ databases">
        <title>The Genome Sequence of Aphanomyces astaci APO3.</title>
        <authorList>
            <consortium name="The Broad Institute Genomics Platform"/>
            <person name="Russ C."/>
            <person name="Tyler B."/>
            <person name="van West P."/>
            <person name="Dieguez-Uribeondo J."/>
            <person name="Young S.K."/>
            <person name="Zeng Q."/>
            <person name="Gargeya S."/>
            <person name="Fitzgerald M."/>
            <person name="Abouelleil A."/>
            <person name="Alvarado L."/>
            <person name="Chapman S.B."/>
            <person name="Gainer-Dewar J."/>
            <person name="Goldberg J."/>
            <person name="Griggs A."/>
            <person name="Gujja S."/>
            <person name="Hansen M."/>
            <person name="Howarth C."/>
            <person name="Imamovic A."/>
            <person name="Ireland A."/>
            <person name="Larimer J."/>
            <person name="McCowan C."/>
            <person name="Murphy C."/>
            <person name="Pearson M."/>
            <person name="Poon T.W."/>
            <person name="Priest M."/>
            <person name="Roberts A."/>
            <person name="Saif S."/>
            <person name="Shea T."/>
            <person name="Sykes S."/>
            <person name="Wortman J."/>
            <person name="Nusbaum C."/>
            <person name="Birren B."/>
        </authorList>
    </citation>
    <scope>NUCLEOTIDE SEQUENCE [LARGE SCALE GENOMIC DNA]</scope>
    <source>
        <strain evidence="2">APO3</strain>
    </source>
</reference>
<dbReference type="SUPFAM" id="SSF81301">
    <property type="entry name" value="Nucleotidyltransferase"/>
    <property type="match status" value="1"/>
</dbReference>
<proteinExistence type="predicted"/>
<dbReference type="GO" id="GO:0003729">
    <property type="term" value="F:mRNA binding"/>
    <property type="evidence" value="ECO:0007669"/>
    <property type="project" value="TreeGrafter"/>
</dbReference>
<dbReference type="VEuPathDB" id="FungiDB:H257_11854"/>